<organism evidence="6 7">
    <name type="scientific">Sorangium cellulosum (strain So ce56)</name>
    <name type="common">Polyangium cellulosum (strain So ce56)</name>
    <dbReference type="NCBI Taxonomy" id="448385"/>
    <lineage>
        <taxon>Bacteria</taxon>
        <taxon>Pseudomonadati</taxon>
        <taxon>Myxococcota</taxon>
        <taxon>Polyangia</taxon>
        <taxon>Polyangiales</taxon>
        <taxon>Polyangiaceae</taxon>
        <taxon>Sorangium</taxon>
    </lineage>
</organism>
<name>A9FW21_SORC5</name>
<comment type="similarity">
    <text evidence="1">Belongs to the LysR transcriptional regulatory family.</text>
</comment>
<dbReference type="Gene3D" id="1.10.10.10">
    <property type="entry name" value="Winged helix-like DNA-binding domain superfamily/Winged helix DNA-binding domain"/>
    <property type="match status" value="1"/>
</dbReference>
<keyword evidence="4" id="KW-0804">Transcription</keyword>
<dbReference type="InterPro" id="IPR005119">
    <property type="entry name" value="LysR_subst-bd"/>
</dbReference>
<dbReference type="OrthoDB" id="109788at2"/>
<accession>A9FW21</accession>
<dbReference type="InterPro" id="IPR036388">
    <property type="entry name" value="WH-like_DNA-bd_sf"/>
</dbReference>
<dbReference type="InterPro" id="IPR037402">
    <property type="entry name" value="YidZ_PBP2"/>
</dbReference>
<feature type="domain" description="HTH lysR-type" evidence="5">
    <location>
        <begin position="25"/>
        <end position="82"/>
    </location>
</feature>
<dbReference type="Pfam" id="PF03466">
    <property type="entry name" value="LysR_substrate"/>
    <property type="match status" value="1"/>
</dbReference>
<evidence type="ECO:0000313" key="6">
    <source>
        <dbReference type="EMBL" id="CAN92335.1"/>
    </source>
</evidence>
<dbReference type="eggNOG" id="COG0583">
    <property type="taxonomic scope" value="Bacteria"/>
</dbReference>
<dbReference type="PANTHER" id="PTHR30118">
    <property type="entry name" value="HTH-TYPE TRANSCRIPTIONAL REGULATOR LEUO-RELATED"/>
    <property type="match status" value="1"/>
</dbReference>
<dbReference type="GO" id="GO:0003677">
    <property type="term" value="F:DNA binding"/>
    <property type="evidence" value="ECO:0007669"/>
    <property type="project" value="UniProtKB-KW"/>
</dbReference>
<evidence type="ECO:0000256" key="3">
    <source>
        <dbReference type="ARBA" id="ARBA00023125"/>
    </source>
</evidence>
<dbReference type="SUPFAM" id="SSF46785">
    <property type="entry name" value="Winged helix' DNA-binding domain"/>
    <property type="match status" value="1"/>
</dbReference>
<protein>
    <submittedName>
        <fullName evidence="6">Transcriptional regulator, LysR family</fullName>
    </submittedName>
</protein>
<dbReference type="SUPFAM" id="SSF53850">
    <property type="entry name" value="Periplasmic binding protein-like II"/>
    <property type="match status" value="1"/>
</dbReference>
<dbReference type="AlphaFoldDB" id="A9FW21"/>
<sequence>MRRWTHEENGMYLMPCMSEIDIRSINLNLLPALEALLVEGSVSGAARRAHVSQSAMSHSLARLRELFGDPLLVPLGRGLTPTPRALQLRAALPAAFEHLRRALASPEPFDPRTSARTFRVATIDYFELTTLPDVLDHLGEHAPFVRLEIERFSPDVTPALVLGDIDLALFGASQPVPAAGLRRAPLYQDPFAVMARKGHPAIKRRLDLDTYVALGHVLVSVEGHRGGAVDRALARLGKTRRVALRLPHFMSAPLAVRSSDLLCTIPSSVAQRARELFGLRVFAPPFELPAAQVVAVWSQRHDDDPAQRWFRDLFFSGRALSPRLRALIRRGAA</sequence>
<keyword evidence="2" id="KW-0805">Transcription regulation</keyword>
<dbReference type="InterPro" id="IPR036390">
    <property type="entry name" value="WH_DNA-bd_sf"/>
</dbReference>
<dbReference type="HOGENOM" id="CLU_039613_39_0_7"/>
<evidence type="ECO:0000256" key="1">
    <source>
        <dbReference type="ARBA" id="ARBA00009437"/>
    </source>
</evidence>
<dbReference type="Pfam" id="PF00126">
    <property type="entry name" value="HTH_1"/>
    <property type="match status" value="1"/>
</dbReference>
<dbReference type="KEGG" id="scl:sce2176"/>
<evidence type="ECO:0000256" key="2">
    <source>
        <dbReference type="ARBA" id="ARBA00023015"/>
    </source>
</evidence>
<dbReference type="Proteomes" id="UP000002139">
    <property type="component" value="Chromosome"/>
</dbReference>
<dbReference type="InterPro" id="IPR050389">
    <property type="entry name" value="LysR-type_TF"/>
</dbReference>
<dbReference type="PROSITE" id="PS50931">
    <property type="entry name" value="HTH_LYSR"/>
    <property type="match status" value="1"/>
</dbReference>
<evidence type="ECO:0000259" key="5">
    <source>
        <dbReference type="PROSITE" id="PS50931"/>
    </source>
</evidence>
<dbReference type="Gene3D" id="3.40.190.10">
    <property type="entry name" value="Periplasmic binding protein-like II"/>
    <property type="match status" value="2"/>
</dbReference>
<dbReference type="STRING" id="448385.sce2176"/>
<reference evidence="6 7" key="1">
    <citation type="journal article" date="2007" name="Nat. Biotechnol.">
        <title>Complete genome sequence of the myxobacterium Sorangium cellulosum.</title>
        <authorList>
            <person name="Schneiker S."/>
            <person name="Perlova O."/>
            <person name="Kaiser O."/>
            <person name="Gerth K."/>
            <person name="Alici A."/>
            <person name="Altmeyer M.O."/>
            <person name="Bartels D."/>
            <person name="Bekel T."/>
            <person name="Beyer S."/>
            <person name="Bode E."/>
            <person name="Bode H.B."/>
            <person name="Bolten C.J."/>
            <person name="Choudhuri J.V."/>
            <person name="Doss S."/>
            <person name="Elnakady Y.A."/>
            <person name="Frank B."/>
            <person name="Gaigalat L."/>
            <person name="Goesmann A."/>
            <person name="Groeger C."/>
            <person name="Gross F."/>
            <person name="Jelsbak L."/>
            <person name="Jelsbak L."/>
            <person name="Kalinowski J."/>
            <person name="Kegler C."/>
            <person name="Knauber T."/>
            <person name="Konietzny S."/>
            <person name="Kopp M."/>
            <person name="Krause L."/>
            <person name="Krug D."/>
            <person name="Linke B."/>
            <person name="Mahmud T."/>
            <person name="Martinez-Arias R."/>
            <person name="McHardy A.C."/>
            <person name="Merai M."/>
            <person name="Meyer F."/>
            <person name="Mormann S."/>
            <person name="Munoz-Dorado J."/>
            <person name="Perez J."/>
            <person name="Pradella S."/>
            <person name="Rachid S."/>
            <person name="Raddatz G."/>
            <person name="Rosenau F."/>
            <person name="Rueckert C."/>
            <person name="Sasse F."/>
            <person name="Scharfe M."/>
            <person name="Schuster S.C."/>
            <person name="Suen G."/>
            <person name="Treuner-Lange A."/>
            <person name="Velicer G.J."/>
            <person name="Vorholter F.-J."/>
            <person name="Weissman K.J."/>
            <person name="Welch R.D."/>
            <person name="Wenzel S.C."/>
            <person name="Whitworth D.E."/>
            <person name="Wilhelm S."/>
            <person name="Wittmann C."/>
            <person name="Bloecker H."/>
            <person name="Puehler A."/>
            <person name="Mueller R."/>
        </authorList>
    </citation>
    <scope>NUCLEOTIDE SEQUENCE [LARGE SCALE GENOMIC DNA]</scope>
    <source>
        <strain evidence="7">So ce56</strain>
    </source>
</reference>
<evidence type="ECO:0000256" key="4">
    <source>
        <dbReference type="ARBA" id="ARBA00023163"/>
    </source>
</evidence>
<dbReference type="EMBL" id="AM746676">
    <property type="protein sequence ID" value="CAN92335.1"/>
    <property type="molecule type" value="Genomic_DNA"/>
</dbReference>
<dbReference type="InterPro" id="IPR000847">
    <property type="entry name" value="LysR_HTH_N"/>
</dbReference>
<dbReference type="CDD" id="cd08417">
    <property type="entry name" value="PBP2_Nitroaromatics_like"/>
    <property type="match status" value="1"/>
</dbReference>
<dbReference type="GO" id="GO:0003700">
    <property type="term" value="F:DNA-binding transcription factor activity"/>
    <property type="evidence" value="ECO:0007669"/>
    <property type="project" value="InterPro"/>
</dbReference>
<keyword evidence="7" id="KW-1185">Reference proteome</keyword>
<gene>
    <name evidence="6" type="ordered locus">sce2176</name>
</gene>
<evidence type="ECO:0000313" key="7">
    <source>
        <dbReference type="Proteomes" id="UP000002139"/>
    </source>
</evidence>
<proteinExistence type="inferred from homology"/>
<dbReference type="PANTHER" id="PTHR30118:SF15">
    <property type="entry name" value="TRANSCRIPTIONAL REGULATORY PROTEIN"/>
    <property type="match status" value="1"/>
</dbReference>
<keyword evidence="3" id="KW-0238">DNA-binding</keyword>